<protein>
    <submittedName>
        <fullName evidence="3">Uncharacterized protein</fullName>
    </submittedName>
</protein>
<evidence type="ECO:0000256" key="1">
    <source>
        <dbReference type="SAM" id="MobiDB-lite"/>
    </source>
</evidence>
<reference evidence="3" key="1">
    <citation type="journal article" date="2020" name="Nature">
        <title>Giant virus diversity and host interactions through global metagenomics.</title>
        <authorList>
            <person name="Schulz F."/>
            <person name="Roux S."/>
            <person name="Paez-Espino D."/>
            <person name="Jungbluth S."/>
            <person name="Walsh D.A."/>
            <person name="Denef V.J."/>
            <person name="McMahon K.D."/>
            <person name="Konstantinidis K.T."/>
            <person name="Eloe-Fadrosh E.A."/>
            <person name="Kyrpides N.C."/>
            <person name="Woyke T."/>
        </authorList>
    </citation>
    <scope>NUCLEOTIDE SEQUENCE</scope>
    <source>
        <strain evidence="3">GVMAG-M-3300010157-4</strain>
    </source>
</reference>
<feature type="compositionally biased region" description="Acidic residues" evidence="1">
    <location>
        <begin position="35"/>
        <end position="50"/>
    </location>
</feature>
<organism evidence="3">
    <name type="scientific">viral metagenome</name>
    <dbReference type="NCBI Taxonomy" id="1070528"/>
    <lineage>
        <taxon>unclassified sequences</taxon>
        <taxon>metagenomes</taxon>
        <taxon>organismal metagenomes</taxon>
    </lineage>
</organism>
<dbReference type="EMBL" id="MN739086">
    <property type="protein sequence ID" value="QHS87683.1"/>
    <property type="molecule type" value="Genomic_DNA"/>
</dbReference>
<evidence type="ECO:0000256" key="2">
    <source>
        <dbReference type="SAM" id="Phobius"/>
    </source>
</evidence>
<sequence>MSLLNTASPWKGCSTQKRTPSIGKRRTQRLPQPQEDSDASELADLEEQDDISDQLKKTISANDERSSAVNDMLNRITADPIDSGSGLADFKPVAVPKSRSFMDNLADLMPGSKEGFESDLLRRAAGAASATVPNDLSLDSLSNYTKSYEAGGILGKPYYAPKGGDAEPNGAIMQKLNRITNILEDIQMEKTSNITEELILYSFLGVFVIFVVDSFARAGKYHR</sequence>
<feature type="region of interest" description="Disordered" evidence="1">
    <location>
        <begin position="1"/>
        <end position="50"/>
    </location>
</feature>
<dbReference type="AlphaFoldDB" id="A0A6C0B881"/>
<evidence type="ECO:0000313" key="3">
    <source>
        <dbReference type="EMBL" id="QHS87683.1"/>
    </source>
</evidence>
<proteinExistence type="predicted"/>
<keyword evidence="2" id="KW-1133">Transmembrane helix</keyword>
<feature type="transmembrane region" description="Helical" evidence="2">
    <location>
        <begin position="198"/>
        <end position="216"/>
    </location>
</feature>
<name>A0A6C0B881_9ZZZZ</name>
<feature type="compositionally biased region" description="Polar residues" evidence="1">
    <location>
        <begin position="1"/>
        <end position="19"/>
    </location>
</feature>
<keyword evidence="2" id="KW-0472">Membrane</keyword>
<accession>A0A6C0B881</accession>
<keyword evidence="2" id="KW-0812">Transmembrane</keyword>